<organism evidence="1 2">
    <name type="scientific">Mobilisporobacter senegalensis</name>
    <dbReference type="NCBI Taxonomy" id="1329262"/>
    <lineage>
        <taxon>Bacteria</taxon>
        <taxon>Bacillati</taxon>
        <taxon>Bacillota</taxon>
        <taxon>Clostridia</taxon>
        <taxon>Lachnospirales</taxon>
        <taxon>Lachnospiraceae</taxon>
        <taxon>Mobilisporobacter</taxon>
    </lineage>
</organism>
<reference evidence="1 2" key="1">
    <citation type="submission" date="2018-11" db="EMBL/GenBank/DDBJ databases">
        <title>Genomic Encyclopedia of Type Strains, Phase IV (KMG-IV): sequencing the most valuable type-strain genomes for metagenomic binning, comparative biology and taxonomic classification.</title>
        <authorList>
            <person name="Goeker M."/>
        </authorList>
    </citation>
    <scope>NUCLEOTIDE SEQUENCE [LARGE SCALE GENOMIC DNA]</scope>
    <source>
        <strain evidence="1 2">DSM 26537</strain>
    </source>
</reference>
<dbReference type="RefSeq" id="WP_123609283.1">
    <property type="nucleotide sequence ID" value="NZ_RJVG01000005.1"/>
</dbReference>
<evidence type="ECO:0000313" key="2">
    <source>
        <dbReference type="Proteomes" id="UP000273083"/>
    </source>
</evidence>
<gene>
    <name evidence="1" type="ORF">EDD66_10533</name>
</gene>
<proteinExistence type="predicted"/>
<dbReference type="EMBL" id="RJVG01000005">
    <property type="protein sequence ID" value="ROR28095.1"/>
    <property type="molecule type" value="Genomic_DNA"/>
</dbReference>
<accession>A0A3N1XN27</accession>
<dbReference type="Proteomes" id="UP000273083">
    <property type="component" value="Unassembled WGS sequence"/>
</dbReference>
<sequence>MEKSGFFNSSSGDRVYDATDFAAYFGSLVSNGIFYADITNLQVTPVSGMTVGIAPGSAWINGYRYENTEALNKILTTANGSFPRIDRIILRWSLLDRNIVAAVLTGTAAAIPSAPALTRNADVYEMCLAEILVPQAATSISTGNITDTRLNSSLCGTVNSLVTAVYE</sequence>
<comment type="caution">
    <text evidence="1">The sequence shown here is derived from an EMBL/GenBank/DDBJ whole genome shotgun (WGS) entry which is preliminary data.</text>
</comment>
<protein>
    <submittedName>
        <fullName evidence="1">Uncharacterized protein</fullName>
    </submittedName>
</protein>
<evidence type="ECO:0000313" key="1">
    <source>
        <dbReference type="EMBL" id="ROR28095.1"/>
    </source>
</evidence>
<dbReference type="OrthoDB" id="9795386at2"/>
<keyword evidence="2" id="KW-1185">Reference proteome</keyword>
<name>A0A3N1XN27_9FIRM</name>
<dbReference type="AlphaFoldDB" id="A0A3N1XN27"/>